<accession>A0A9Q1M9W2</accession>
<organism evidence="2 3">
    <name type="scientific">Anisodus acutangulus</name>
    <dbReference type="NCBI Taxonomy" id="402998"/>
    <lineage>
        <taxon>Eukaryota</taxon>
        <taxon>Viridiplantae</taxon>
        <taxon>Streptophyta</taxon>
        <taxon>Embryophyta</taxon>
        <taxon>Tracheophyta</taxon>
        <taxon>Spermatophyta</taxon>
        <taxon>Magnoliopsida</taxon>
        <taxon>eudicotyledons</taxon>
        <taxon>Gunneridae</taxon>
        <taxon>Pentapetalae</taxon>
        <taxon>asterids</taxon>
        <taxon>lamiids</taxon>
        <taxon>Solanales</taxon>
        <taxon>Solanaceae</taxon>
        <taxon>Solanoideae</taxon>
        <taxon>Hyoscyameae</taxon>
        <taxon>Anisodus</taxon>
    </lineage>
</organism>
<dbReference type="EMBL" id="JAJAGQ010000008">
    <property type="protein sequence ID" value="KAJ8555356.1"/>
    <property type="molecule type" value="Genomic_DNA"/>
</dbReference>
<feature type="region of interest" description="Disordered" evidence="1">
    <location>
        <begin position="1"/>
        <end position="25"/>
    </location>
</feature>
<evidence type="ECO:0000256" key="1">
    <source>
        <dbReference type="SAM" id="MobiDB-lite"/>
    </source>
</evidence>
<sequence length="179" mass="20125">MSNSADDNTNEKMEQMCNEGTKDKVGKAEKGIDNVITKEWIEQSFFGNKNRVESVERTEDLKEMAEIAEQVDSAQSSENVIDIFPSTEEVQVKFFEEDINNEMEVDVLSNNKEVHKTGVPEKLESQVEISEKDLLDVHNKDMELVEESINGDILSNIEGLNNSLVPANAHAIVQVPQDQ</sequence>
<dbReference type="AlphaFoldDB" id="A0A9Q1M9W2"/>
<evidence type="ECO:0000313" key="3">
    <source>
        <dbReference type="Proteomes" id="UP001152561"/>
    </source>
</evidence>
<name>A0A9Q1M9W2_9SOLA</name>
<gene>
    <name evidence="2" type="ORF">K7X08_012852</name>
</gene>
<reference evidence="3" key="1">
    <citation type="journal article" date="2023" name="Proc. Natl. Acad. Sci. U.S.A.">
        <title>Genomic and structural basis for evolution of tropane alkaloid biosynthesis.</title>
        <authorList>
            <person name="Wanga Y.-J."/>
            <person name="Taina T."/>
            <person name="Yua J.-Y."/>
            <person name="Lia J."/>
            <person name="Xua B."/>
            <person name="Chenc J."/>
            <person name="D'Auriad J.C."/>
            <person name="Huanga J.-P."/>
            <person name="Huanga S.-X."/>
        </authorList>
    </citation>
    <scope>NUCLEOTIDE SEQUENCE [LARGE SCALE GENOMIC DNA]</scope>
    <source>
        <strain evidence="3">cv. KIB-2019</strain>
    </source>
</reference>
<keyword evidence="3" id="KW-1185">Reference proteome</keyword>
<evidence type="ECO:0000313" key="2">
    <source>
        <dbReference type="EMBL" id="KAJ8555356.1"/>
    </source>
</evidence>
<comment type="caution">
    <text evidence="2">The sequence shown here is derived from an EMBL/GenBank/DDBJ whole genome shotgun (WGS) entry which is preliminary data.</text>
</comment>
<dbReference type="Proteomes" id="UP001152561">
    <property type="component" value="Unassembled WGS sequence"/>
</dbReference>
<protein>
    <submittedName>
        <fullName evidence="2">Uncharacterized protein</fullName>
    </submittedName>
</protein>
<proteinExistence type="predicted"/>
<feature type="compositionally biased region" description="Basic and acidic residues" evidence="1">
    <location>
        <begin position="9"/>
        <end position="25"/>
    </location>
</feature>